<evidence type="ECO:0000256" key="2">
    <source>
        <dbReference type="ARBA" id="ARBA00022679"/>
    </source>
</evidence>
<dbReference type="CDD" id="cd02440">
    <property type="entry name" value="AdoMet_MTases"/>
    <property type="match status" value="1"/>
</dbReference>
<organism evidence="5 6">
    <name type="scientific">Rhodocyclus tenuis</name>
    <name type="common">Rhodospirillum tenue</name>
    <dbReference type="NCBI Taxonomy" id="1066"/>
    <lineage>
        <taxon>Bacteria</taxon>
        <taxon>Pseudomonadati</taxon>
        <taxon>Pseudomonadota</taxon>
        <taxon>Betaproteobacteria</taxon>
        <taxon>Rhodocyclales</taxon>
        <taxon>Rhodocyclaceae</taxon>
        <taxon>Rhodocyclus</taxon>
    </lineage>
</organism>
<protein>
    <submittedName>
        <fullName evidence="5">Class I SAM-dependent methyltransferase</fullName>
    </submittedName>
</protein>
<evidence type="ECO:0000313" key="5">
    <source>
        <dbReference type="EMBL" id="MQY52658.1"/>
    </source>
</evidence>
<dbReference type="GO" id="GO:0016279">
    <property type="term" value="F:protein-lysine N-methyltransferase activity"/>
    <property type="evidence" value="ECO:0007669"/>
    <property type="project" value="InterPro"/>
</dbReference>
<dbReference type="PANTHER" id="PTHR13610:SF11">
    <property type="entry name" value="METHYLTRANSFERASE DOMAIN-CONTAINING PROTEIN"/>
    <property type="match status" value="1"/>
</dbReference>
<dbReference type="InterPro" id="IPR026170">
    <property type="entry name" value="FAM173A/B"/>
</dbReference>
<name>A0A6L5K284_RHOTE</name>
<dbReference type="PANTHER" id="PTHR13610">
    <property type="entry name" value="METHYLTRANSFERASE DOMAIN-CONTAINING PROTEIN"/>
    <property type="match status" value="1"/>
</dbReference>
<accession>A0A6L5K284</accession>
<dbReference type="Proteomes" id="UP000480275">
    <property type="component" value="Unassembled WGS sequence"/>
</dbReference>
<dbReference type="AlphaFoldDB" id="A0A6L5K284"/>
<dbReference type="GO" id="GO:0032259">
    <property type="term" value="P:methylation"/>
    <property type="evidence" value="ECO:0007669"/>
    <property type="project" value="UniProtKB-KW"/>
</dbReference>
<keyword evidence="4" id="KW-0812">Transmembrane</keyword>
<keyword evidence="4" id="KW-1133">Transmembrane helix</keyword>
<dbReference type="OrthoDB" id="5611641at2"/>
<evidence type="ECO:0000313" key="6">
    <source>
        <dbReference type="Proteomes" id="UP000480275"/>
    </source>
</evidence>
<dbReference type="InterPro" id="IPR029063">
    <property type="entry name" value="SAM-dependent_MTases_sf"/>
</dbReference>
<proteinExistence type="predicted"/>
<reference evidence="5 6" key="1">
    <citation type="submission" date="2019-10" db="EMBL/GenBank/DDBJ databases">
        <title>Whole-genome sequence of the purple nonsulfur photosynthetic bacterium Rhodocyclus tenuis.</title>
        <authorList>
            <person name="Kyndt J.A."/>
            <person name="Meyer T.E."/>
        </authorList>
    </citation>
    <scope>NUCLEOTIDE SEQUENCE [LARGE SCALE GENOMIC DNA]</scope>
    <source>
        <strain evidence="5 6">DSM 110</strain>
    </source>
</reference>
<dbReference type="SUPFAM" id="SSF53335">
    <property type="entry name" value="S-adenosyl-L-methionine-dependent methyltransferases"/>
    <property type="match status" value="1"/>
</dbReference>
<evidence type="ECO:0000256" key="3">
    <source>
        <dbReference type="ARBA" id="ARBA00022691"/>
    </source>
</evidence>
<keyword evidence="4" id="KW-0472">Membrane</keyword>
<evidence type="ECO:0000256" key="4">
    <source>
        <dbReference type="SAM" id="Phobius"/>
    </source>
</evidence>
<gene>
    <name evidence="5" type="ORF">GHK24_12845</name>
</gene>
<keyword evidence="1 5" id="KW-0489">Methyltransferase</keyword>
<evidence type="ECO:0000256" key="1">
    <source>
        <dbReference type="ARBA" id="ARBA00022603"/>
    </source>
</evidence>
<keyword evidence="2" id="KW-0808">Transferase</keyword>
<comment type="caution">
    <text evidence="5">The sequence shown here is derived from an EMBL/GenBank/DDBJ whole genome shotgun (WGS) entry which is preliminary data.</text>
</comment>
<sequence length="244" mass="27210">MRQLALQGAATLLVVSLAWPWFGMRGETLPWPETAFAIGGAALLLATLTRQPWWWKLIHLAFVPLAWLGSQVPLAPGWFFCIFLLLLLIYRGTLTGQAPLFLSNEATALALAEITADRPNMRFVDLGAGLGSVILPLARVRPDARLTGVENAPLVWAIGRLRTWGKPRCRWQWGDLRQADLRQSDVVYAFLSPLPMPDLWKKVCAEMPAGSLFISNSFAVPDVPATTVVEVGDRRQTRLYCYQR</sequence>
<keyword evidence="3" id="KW-0949">S-adenosyl-L-methionine</keyword>
<dbReference type="Gene3D" id="3.40.50.150">
    <property type="entry name" value="Vaccinia Virus protein VP39"/>
    <property type="match status" value="1"/>
</dbReference>
<dbReference type="EMBL" id="WIXJ01000014">
    <property type="protein sequence ID" value="MQY52658.1"/>
    <property type="molecule type" value="Genomic_DNA"/>
</dbReference>
<feature type="transmembrane region" description="Helical" evidence="4">
    <location>
        <begin position="75"/>
        <end position="94"/>
    </location>
</feature>
<feature type="transmembrane region" description="Helical" evidence="4">
    <location>
        <begin position="28"/>
        <end position="46"/>
    </location>
</feature>